<evidence type="ECO:0000256" key="1">
    <source>
        <dbReference type="ARBA" id="ARBA00023015"/>
    </source>
</evidence>
<dbReference type="SMART" id="SM00419">
    <property type="entry name" value="HTH_CRP"/>
    <property type="match status" value="1"/>
</dbReference>
<keyword evidence="8" id="KW-1185">Reference proteome</keyword>
<reference evidence="7" key="2">
    <citation type="submission" date="2021-08" db="EMBL/GenBank/DDBJ databases">
        <authorList>
            <person name="Tani A."/>
            <person name="Ola A."/>
            <person name="Ogura Y."/>
            <person name="Katsura K."/>
            <person name="Hayashi T."/>
        </authorList>
    </citation>
    <scope>NUCLEOTIDE SEQUENCE</scope>
    <source>
        <strain evidence="7">NBRC 15686</strain>
    </source>
</reference>
<evidence type="ECO:0000259" key="5">
    <source>
        <dbReference type="PROSITE" id="PS50042"/>
    </source>
</evidence>
<dbReference type="SUPFAM" id="SSF46785">
    <property type="entry name" value="Winged helix' DNA-binding domain"/>
    <property type="match status" value="1"/>
</dbReference>
<dbReference type="CDD" id="cd00038">
    <property type="entry name" value="CAP_ED"/>
    <property type="match status" value="1"/>
</dbReference>
<dbReference type="InterPro" id="IPR000595">
    <property type="entry name" value="cNMP-bd_dom"/>
</dbReference>
<sequence>MLSLTYLIRLCTVPLRLRNCSNCLPSRTEEERLTLTDSVACNLKVDKRRSGLKVTTYAYVSAAQLVRVVAVPKGQGGREMQLLRQGAHGPLVRKLEAFAPLQVTDRVALTAIETAGQFFPAGKDLICEGDRPQGMLVIGQGFACQYKLRENGTRQILAYLLPGDVCDLATSRLDRMDYAIGTLSTCRAVWVAPWIVADLQRRPAVMQALQTAARVNEATLRAWLVNIGCRSAVERLAHLFCELYVRLRAVGLTKDQTFLLPITQVDLADTAGITPVHVNRSLGTLRRAGLIERKGRHFTILDLPRLAEIAEFKANYLQLDEMASERDRSTSQQLRAIGPHPHVSEAQPRTF</sequence>
<feature type="domain" description="HTH crp-type" evidence="6">
    <location>
        <begin position="230"/>
        <end position="304"/>
    </location>
</feature>
<dbReference type="InterPro" id="IPR036388">
    <property type="entry name" value="WH-like_DNA-bd_sf"/>
</dbReference>
<dbReference type="SUPFAM" id="SSF51206">
    <property type="entry name" value="cAMP-binding domain-like"/>
    <property type="match status" value="1"/>
</dbReference>
<gene>
    <name evidence="7" type="ORF">LNAOJCKE_4874</name>
</gene>
<evidence type="ECO:0000259" key="6">
    <source>
        <dbReference type="PROSITE" id="PS51063"/>
    </source>
</evidence>
<keyword evidence="2" id="KW-0238">DNA-binding</keyword>
<dbReference type="Gene3D" id="2.60.120.10">
    <property type="entry name" value="Jelly Rolls"/>
    <property type="match status" value="1"/>
</dbReference>
<name>A0ABQ4UMP1_9HYPH</name>
<protein>
    <recommendedName>
        <fullName evidence="9">Crp/Fnr family transcriptional regulator</fullName>
    </recommendedName>
</protein>
<dbReference type="InterPro" id="IPR014710">
    <property type="entry name" value="RmlC-like_jellyroll"/>
</dbReference>
<comment type="caution">
    <text evidence="7">The sequence shown here is derived from an EMBL/GenBank/DDBJ whole genome shotgun (WGS) entry which is preliminary data.</text>
</comment>
<evidence type="ECO:0000313" key="8">
    <source>
        <dbReference type="Proteomes" id="UP001055039"/>
    </source>
</evidence>
<reference evidence="7" key="1">
    <citation type="journal article" date="2021" name="Front. Microbiol.">
        <title>Comprehensive Comparative Genomics and Phenotyping of Methylobacterium Species.</title>
        <authorList>
            <person name="Alessa O."/>
            <person name="Ogura Y."/>
            <person name="Fujitani Y."/>
            <person name="Takami H."/>
            <person name="Hayashi T."/>
            <person name="Sahin N."/>
            <person name="Tani A."/>
        </authorList>
    </citation>
    <scope>NUCLEOTIDE SEQUENCE</scope>
    <source>
        <strain evidence="7">NBRC 15686</strain>
    </source>
</reference>
<keyword evidence="1" id="KW-0805">Transcription regulation</keyword>
<dbReference type="InterPro" id="IPR036390">
    <property type="entry name" value="WH_DNA-bd_sf"/>
</dbReference>
<feature type="region of interest" description="Disordered" evidence="4">
    <location>
        <begin position="328"/>
        <end position="351"/>
    </location>
</feature>
<proteinExistence type="predicted"/>
<dbReference type="Gene3D" id="1.10.10.10">
    <property type="entry name" value="Winged helix-like DNA-binding domain superfamily/Winged helix DNA-binding domain"/>
    <property type="match status" value="1"/>
</dbReference>
<dbReference type="PROSITE" id="PS51063">
    <property type="entry name" value="HTH_CRP_2"/>
    <property type="match status" value="1"/>
</dbReference>
<dbReference type="Proteomes" id="UP001055039">
    <property type="component" value="Unassembled WGS sequence"/>
</dbReference>
<evidence type="ECO:0008006" key="9">
    <source>
        <dbReference type="Google" id="ProtNLM"/>
    </source>
</evidence>
<feature type="domain" description="Cyclic nucleotide-binding" evidence="5">
    <location>
        <begin position="91"/>
        <end position="165"/>
    </location>
</feature>
<dbReference type="EMBL" id="BPRC01000030">
    <property type="protein sequence ID" value="GJE67642.1"/>
    <property type="molecule type" value="Genomic_DNA"/>
</dbReference>
<keyword evidence="3" id="KW-0804">Transcription</keyword>
<accession>A0ABQ4UMP1</accession>
<evidence type="ECO:0000256" key="4">
    <source>
        <dbReference type="SAM" id="MobiDB-lite"/>
    </source>
</evidence>
<evidence type="ECO:0000256" key="2">
    <source>
        <dbReference type="ARBA" id="ARBA00023125"/>
    </source>
</evidence>
<evidence type="ECO:0000256" key="3">
    <source>
        <dbReference type="ARBA" id="ARBA00023163"/>
    </source>
</evidence>
<dbReference type="Pfam" id="PF00027">
    <property type="entry name" value="cNMP_binding"/>
    <property type="match status" value="1"/>
</dbReference>
<dbReference type="InterPro" id="IPR018490">
    <property type="entry name" value="cNMP-bd_dom_sf"/>
</dbReference>
<dbReference type="PROSITE" id="PS50042">
    <property type="entry name" value="CNMP_BINDING_3"/>
    <property type="match status" value="1"/>
</dbReference>
<dbReference type="Pfam" id="PF13545">
    <property type="entry name" value="HTH_Crp_2"/>
    <property type="match status" value="1"/>
</dbReference>
<organism evidence="7 8">
    <name type="scientific">Methylorubrum aminovorans</name>
    <dbReference type="NCBI Taxonomy" id="269069"/>
    <lineage>
        <taxon>Bacteria</taxon>
        <taxon>Pseudomonadati</taxon>
        <taxon>Pseudomonadota</taxon>
        <taxon>Alphaproteobacteria</taxon>
        <taxon>Hyphomicrobiales</taxon>
        <taxon>Methylobacteriaceae</taxon>
        <taxon>Methylorubrum</taxon>
    </lineage>
</organism>
<evidence type="ECO:0000313" key="7">
    <source>
        <dbReference type="EMBL" id="GJE67642.1"/>
    </source>
</evidence>
<dbReference type="InterPro" id="IPR012318">
    <property type="entry name" value="HTH_CRP"/>
</dbReference>